<dbReference type="HAMAP" id="MF_00299">
    <property type="entry name" value="KptA"/>
    <property type="match status" value="1"/>
</dbReference>
<dbReference type="InterPro" id="IPR042080">
    <property type="entry name" value="RNA_2'-PTrans_N"/>
</dbReference>
<evidence type="ECO:0000256" key="3">
    <source>
        <dbReference type="ARBA" id="ARBA00023027"/>
    </source>
</evidence>
<dbReference type="Pfam" id="PF01885">
    <property type="entry name" value="PTS_2-RNA"/>
    <property type="match status" value="1"/>
</dbReference>
<comment type="function">
    <text evidence="4 5">Removes the 2'-phosphate from RNA via an intermediate in which the phosphate is ADP-ribosylated by NAD followed by a presumed transesterification to release the RNA and generate ADP-ribose 1''-2''-cyclic phosphate (APPR&gt;P). May function as an ADP-ribosylase.</text>
</comment>
<dbReference type="Gene3D" id="3.20.170.30">
    <property type="match status" value="1"/>
</dbReference>
<evidence type="ECO:0000313" key="7">
    <source>
        <dbReference type="Proteomes" id="UP000009062"/>
    </source>
</evidence>
<dbReference type="AlphaFoldDB" id="H6Q8V7"/>
<protein>
    <recommendedName>
        <fullName evidence="5">Probable RNA 2'-phosphotransferase</fullName>
        <ecNumber evidence="5">2.7.1.-</ecNumber>
    </recommendedName>
</protein>
<evidence type="ECO:0000256" key="2">
    <source>
        <dbReference type="ARBA" id="ARBA00022679"/>
    </source>
</evidence>
<dbReference type="HOGENOM" id="CLU_052998_4_1_2"/>
<evidence type="ECO:0000256" key="1">
    <source>
        <dbReference type="ARBA" id="ARBA00009836"/>
    </source>
</evidence>
<dbReference type="EMBL" id="CP003316">
    <property type="protein sequence ID" value="AFA39262.1"/>
    <property type="molecule type" value="Genomic_DNA"/>
</dbReference>
<dbReference type="SUPFAM" id="SSF56399">
    <property type="entry name" value="ADP-ribosylation"/>
    <property type="match status" value="1"/>
</dbReference>
<evidence type="ECO:0000313" key="6">
    <source>
        <dbReference type="EMBL" id="AFA39262.1"/>
    </source>
</evidence>
<dbReference type="EC" id="2.7.1.-" evidence="5"/>
<gene>
    <name evidence="5" type="primary">kptA</name>
    <name evidence="6" type="ordered locus">Pogu_1235</name>
</gene>
<comment type="similarity">
    <text evidence="1 5">Belongs to the KptA/TPT1 family.</text>
</comment>
<dbReference type="GO" id="GO:0003950">
    <property type="term" value="F:NAD+ poly-ADP-ribosyltransferase activity"/>
    <property type="evidence" value="ECO:0007669"/>
    <property type="project" value="InterPro"/>
</dbReference>
<dbReference type="Proteomes" id="UP000009062">
    <property type="component" value="Chromosome"/>
</dbReference>
<accession>H6Q8V7</accession>
<dbReference type="GO" id="GO:0006388">
    <property type="term" value="P:tRNA splicing, via endonucleolytic cleavage and ligation"/>
    <property type="evidence" value="ECO:0007669"/>
    <property type="project" value="UniProtKB-UniRule"/>
</dbReference>
<dbReference type="STRING" id="698757.Pogu_1235"/>
<dbReference type="eggNOG" id="arCOG04063">
    <property type="taxonomic scope" value="Archaea"/>
</dbReference>
<keyword evidence="2 5" id="KW-0808">Transferase</keyword>
<organism evidence="6 7">
    <name type="scientific">Pyrobaculum oguniense (strain DSM 13380 / JCM 10595 / TE7)</name>
    <dbReference type="NCBI Taxonomy" id="698757"/>
    <lineage>
        <taxon>Archaea</taxon>
        <taxon>Thermoproteota</taxon>
        <taxon>Thermoprotei</taxon>
        <taxon>Thermoproteales</taxon>
        <taxon>Thermoproteaceae</taxon>
        <taxon>Pyrobaculum</taxon>
    </lineage>
</organism>
<name>H6Q8V7_PYROT</name>
<dbReference type="InterPro" id="IPR022928">
    <property type="entry name" value="RNA_2'-PTrans_KptA"/>
</dbReference>
<dbReference type="GO" id="GO:0000215">
    <property type="term" value="F:tRNA 2'-phosphotransferase activity"/>
    <property type="evidence" value="ECO:0007669"/>
    <property type="project" value="TreeGrafter"/>
</dbReference>
<evidence type="ECO:0000256" key="5">
    <source>
        <dbReference type="HAMAP-Rule" id="MF_00299"/>
    </source>
</evidence>
<keyword evidence="7" id="KW-1185">Reference proteome</keyword>
<dbReference type="InterPro" id="IPR042081">
    <property type="entry name" value="RNA_2'-PTrans_C"/>
</dbReference>
<dbReference type="PANTHER" id="PTHR12684:SF2">
    <property type="entry name" value="TRNA 2'-PHOSPHOTRANSFERASE 1"/>
    <property type="match status" value="1"/>
</dbReference>
<reference evidence="6 7" key="1">
    <citation type="journal article" date="2012" name="Stand. Genomic Sci.">
        <title>Complete genome sequence of Pyrobaculum oguniense.</title>
        <authorList>
            <person name="Bernick D.L."/>
            <person name="Karplus K."/>
            <person name="Lui L.M."/>
            <person name="Coker J.K."/>
            <person name="Murphy J.N."/>
            <person name="Chan P.P."/>
            <person name="Cozen A.E."/>
            <person name="Lowe T.M."/>
        </authorList>
    </citation>
    <scope>NUCLEOTIDE SEQUENCE [LARGE SCALE GENOMIC DNA]</scope>
    <source>
        <strain evidence="6 7">TE7</strain>
    </source>
</reference>
<dbReference type="Gene3D" id="1.10.10.970">
    <property type="entry name" value="RNA 2'-phosphotransferase, Tpt1/KptA family, N-terminal domain"/>
    <property type="match status" value="1"/>
</dbReference>
<sequence length="211" mass="22890">MPAGLYKCAVCGAYTEEAVHCGEASLLLLDGATRLRISKLLSLALRHNPSVLGITLDSHGWAEIGAVLRGLEKFGLPVSEEPLRALVVADDKGRFEIAGGKIRARYGHSIDVDIEYEIDETSTTLYHGTTADNLPSIKALGILSMKRKFVHLAADVDTACVNAARRPSPIVIEVDAECLRSSGVVIYIGSRKIRLAKYVPQSCIKRVFQCL</sequence>
<keyword evidence="3 5" id="KW-0520">NAD</keyword>
<proteinExistence type="inferred from homology"/>
<dbReference type="InterPro" id="IPR002745">
    <property type="entry name" value="Ptrans_KptA/Tpt1"/>
</dbReference>
<dbReference type="KEGG" id="pog:Pogu_1235"/>
<dbReference type="PANTHER" id="PTHR12684">
    <property type="entry name" value="PUTATIVE PHOSPHOTRANSFERASE"/>
    <property type="match status" value="1"/>
</dbReference>
<evidence type="ECO:0000256" key="4">
    <source>
        <dbReference type="ARBA" id="ARBA00025212"/>
    </source>
</evidence>